<dbReference type="Pfam" id="PF13385">
    <property type="entry name" value="Laminin_G_3"/>
    <property type="match status" value="2"/>
</dbReference>
<keyword evidence="1 3" id="KW-0732">Signal</keyword>
<dbReference type="RefSeq" id="WP_014202643.1">
    <property type="nucleotide sequence ID" value="NC_016599.1"/>
</dbReference>
<dbReference type="GO" id="GO:0005615">
    <property type="term" value="C:extracellular space"/>
    <property type="evidence" value="ECO:0007669"/>
    <property type="project" value="TreeGrafter"/>
</dbReference>
<evidence type="ECO:0000256" key="2">
    <source>
        <dbReference type="ARBA" id="ARBA00023157"/>
    </source>
</evidence>
<dbReference type="AlphaFoldDB" id="G8R674"/>
<feature type="chain" id="PRO_5003515687" description="Fibronectin type-III domain-containing protein" evidence="3">
    <location>
        <begin position="22"/>
        <end position="1229"/>
    </location>
</feature>
<evidence type="ECO:0000256" key="1">
    <source>
        <dbReference type="ARBA" id="ARBA00022729"/>
    </source>
</evidence>
<dbReference type="KEGG" id="oho:Oweho_2322"/>
<dbReference type="SMART" id="SM00060">
    <property type="entry name" value="FN3"/>
    <property type="match status" value="3"/>
</dbReference>
<feature type="domain" description="Fibronectin type-III" evidence="4">
    <location>
        <begin position="400"/>
        <end position="490"/>
    </location>
</feature>
<dbReference type="GO" id="GO:0004553">
    <property type="term" value="F:hydrolase activity, hydrolyzing O-glycosyl compounds"/>
    <property type="evidence" value="ECO:0007669"/>
    <property type="project" value="UniProtKB-ARBA"/>
</dbReference>
<dbReference type="Gene3D" id="2.60.120.200">
    <property type="match status" value="2"/>
</dbReference>
<dbReference type="Pfam" id="PF18962">
    <property type="entry name" value="Por_Secre_tail"/>
    <property type="match status" value="1"/>
</dbReference>
<dbReference type="PROSITE" id="PS50853">
    <property type="entry name" value="FN3"/>
    <property type="match status" value="2"/>
</dbReference>
<dbReference type="InterPro" id="IPR013320">
    <property type="entry name" value="ConA-like_dom_sf"/>
</dbReference>
<accession>G8R674</accession>
<dbReference type="PANTHER" id="PTHR46130:SF3">
    <property type="entry name" value="CHROMOSOME UNDETERMINED SCAFFOLD_33, WHOLE GENOME SHOTGUN SEQUENCE"/>
    <property type="match status" value="1"/>
</dbReference>
<dbReference type="SUPFAM" id="SSF49265">
    <property type="entry name" value="Fibronectin type III"/>
    <property type="match status" value="2"/>
</dbReference>
<dbReference type="eggNOG" id="COG1524">
    <property type="taxonomic scope" value="Bacteria"/>
</dbReference>
<dbReference type="Proteomes" id="UP000005631">
    <property type="component" value="Chromosome"/>
</dbReference>
<proteinExistence type="predicted"/>
<dbReference type="InterPro" id="IPR006558">
    <property type="entry name" value="LamG-like"/>
</dbReference>
<dbReference type="GO" id="GO:0007166">
    <property type="term" value="P:cell surface receptor signaling pathway"/>
    <property type="evidence" value="ECO:0007669"/>
    <property type="project" value="TreeGrafter"/>
</dbReference>
<dbReference type="SMART" id="SM00560">
    <property type="entry name" value="LamGL"/>
    <property type="match status" value="2"/>
</dbReference>
<sequence length="1229" mass="131255">MSKVRTFLLSCFALLALGAWAQQGGAGSALYFPATSASEHLRLDTAINDVIDTTDFTIEWWMRGEAMSGDPGIIANKNWNSGNNPGFIVARTGSSTIKVNGRFSGGSRFDLNNVSIPALETDWVHIAIVFDRRSSHPDLKIYANGLIVDSLVLSGSVPTGAMAPNYPIVVGQDGTGSYGHKYKGTLDEVRIWNEARTADDIRTTMCHSLVGTETALVAAYSFNNISGSVVPDATGMHDALLINAPSVVSSGAAVGDTSVFVYPTSWSAQSLNLNSAANGNITLDSIQNGAAGLHLYRTTAAPSSVTGIKALATNDVFFGAYAVADTGIEYNITYDYSSFALAVANEDSLELFARGGGDSLTWKTLPAARYKTNDEIKTRSLSGKYNEVILANFAGYVCAAPSLGTSSNITYNSAQLAWTSGGALVWDIEYGSVGFTAGTGTLISGITSNPYTLNGLIPSTNYEFYVRDNCGSLGSSVWVGPFSFATTAAPACNAPSSLSVSSLGFNSANLNWVTGGSNLWNVEYGTTGFTLGSGAKLDSVYTNSYFLNGLSPNTTYDFYVQDTCNFANASAWVGPFTFTTLNDYSKMGSGTSLSIDGNGYVDLSGGKVSAESIGLPDSAITLEAWVKPSSFGQWKSIVSFIQDNGNFERGWDLETSNNNKLAFALKSDSASSLTYLETTNSFNTDEWMHVAGVYDGDTMKIYVNGVLEASSTSQTGAIDYADSWLVIGSYKDDNEDNRVDAEIDEVRIWNSARSASEIRQYMCQKLNGNEADLVSYYTLNEGSGTSVMDQAGNNHGTFTALTPAAWQVSGAHIGDTSVYAYATDYSQVALSLASAGFGDVAIDSIINNPEGIHLYKVDTLPNFTLGISDLGNQEVHFGVFLAEGSTNASYNFTYDYSGFADAVSNEAFLNIYNRKDASYHNWVNTGAARLLNNDEVKLTATAANKQLILADFTAPSCASSTGLTATNVQFFYADIAWTAGAAGTWKVEYDKSGFAIGSGMKQTISGTPATTLSGLQHSTTYDYYVKDSCSTTDQSSWVGPFTFTTMNVCPEADSLSVVSVTGNSATFSFSSTGTNADWDIQWGPTGFTPGVGIITKVSGNPADLLNLSKSTTYDAYVRANCDSINSGWIGPVTFTTDSIGGFSIGENNLANSLNVFPNPNHGEFTISVELLDQFTISILDLSGKVIYSHTQLNGGKWEEKMTWKELPKGLYIIKLNNDEGHFSRKMIIE</sequence>
<dbReference type="EMBL" id="CP003156">
    <property type="protein sequence ID" value="AEV33294.1"/>
    <property type="molecule type" value="Genomic_DNA"/>
</dbReference>
<dbReference type="PATRIC" id="fig|926562.3.peg.2339"/>
<feature type="signal peptide" evidence="3">
    <location>
        <begin position="1"/>
        <end position="21"/>
    </location>
</feature>
<keyword evidence="2" id="KW-1015">Disulfide bond</keyword>
<dbReference type="eggNOG" id="COG1409">
    <property type="taxonomic scope" value="Bacteria"/>
</dbReference>
<dbReference type="Gene3D" id="2.60.40.10">
    <property type="entry name" value="Immunoglobulins"/>
    <property type="match status" value="3"/>
</dbReference>
<evidence type="ECO:0000259" key="4">
    <source>
        <dbReference type="PROSITE" id="PS50853"/>
    </source>
</evidence>
<dbReference type="InterPro" id="IPR036116">
    <property type="entry name" value="FN3_sf"/>
</dbReference>
<dbReference type="NCBIfam" id="TIGR04183">
    <property type="entry name" value="Por_Secre_tail"/>
    <property type="match status" value="1"/>
</dbReference>
<evidence type="ECO:0000313" key="6">
    <source>
        <dbReference type="Proteomes" id="UP000005631"/>
    </source>
</evidence>
<dbReference type="HOGENOM" id="CLU_267842_0_0_10"/>
<evidence type="ECO:0000313" key="5">
    <source>
        <dbReference type="EMBL" id="AEV33294.1"/>
    </source>
</evidence>
<dbReference type="eggNOG" id="COG3291">
    <property type="taxonomic scope" value="Bacteria"/>
</dbReference>
<dbReference type="InterPro" id="IPR043543">
    <property type="entry name" value="PAPPA/PAPPA2"/>
</dbReference>
<dbReference type="GO" id="GO:0004222">
    <property type="term" value="F:metalloendopeptidase activity"/>
    <property type="evidence" value="ECO:0007669"/>
    <property type="project" value="TreeGrafter"/>
</dbReference>
<protein>
    <recommendedName>
        <fullName evidence="4">Fibronectin type-III domain-containing protein</fullName>
    </recommendedName>
</protein>
<dbReference type="OrthoDB" id="1391570at2"/>
<dbReference type="PANTHER" id="PTHR46130">
    <property type="entry name" value="LAMGL DOMAIN-CONTAINING PROTEIN"/>
    <property type="match status" value="1"/>
</dbReference>
<evidence type="ECO:0000256" key="3">
    <source>
        <dbReference type="SAM" id="SignalP"/>
    </source>
</evidence>
<reference evidence="5 6" key="1">
    <citation type="journal article" date="2012" name="Stand. Genomic Sci.">
        <title>Genome sequence of the orange-pigmented seawater bacterium Owenweeksia hongkongensis type strain (UST20020801(T)).</title>
        <authorList>
            <person name="Riedel T."/>
            <person name="Held B."/>
            <person name="Nolan M."/>
            <person name="Lucas S."/>
            <person name="Lapidus A."/>
            <person name="Tice H."/>
            <person name="Del Rio T.G."/>
            <person name="Cheng J.F."/>
            <person name="Han C."/>
            <person name="Tapia R."/>
            <person name="Goodwin L.A."/>
            <person name="Pitluck S."/>
            <person name="Liolios K."/>
            <person name="Mavromatis K."/>
            <person name="Pagani I."/>
            <person name="Ivanova N."/>
            <person name="Mikhailova N."/>
            <person name="Pati A."/>
            <person name="Chen A."/>
            <person name="Palaniappan K."/>
            <person name="Rohde M."/>
            <person name="Tindall B.J."/>
            <person name="Detter J.C."/>
            <person name="Goker M."/>
            <person name="Woyke T."/>
            <person name="Bristow J."/>
            <person name="Eisen J.A."/>
            <person name="Markowitz V."/>
            <person name="Hugenholtz P."/>
            <person name="Klenk H.P."/>
            <person name="Kyrpides N.C."/>
        </authorList>
    </citation>
    <scope>NUCLEOTIDE SEQUENCE</scope>
    <source>
        <strain evidence="6">DSM 17368 / JCM 12287 / NRRL B-23963</strain>
    </source>
</reference>
<dbReference type="STRING" id="926562.Oweho_2322"/>
<gene>
    <name evidence="5" type="ordered locus">Oweho_2322</name>
</gene>
<dbReference type="GO" id="GO:0006508">
    <property type="term" value="P:proteolysis"/>
    <property type="evidence" value="ECO:0007669"/>
    <property type="project" value="TreeGrafter"/>
</dbReference>
<name>G8R674_OWEHD</name>
<dbReference type="SUPFAM" id="SSF49899">
    <property type="entry name" value="Concanavalin A-like lectins/glucanases"/>
    <property type="match status" value="2"/>
</dbReference>
<keyword evidence="6" id="KW-1185">Reference proteome</keyword>
<dbReference type="InterPro" id="IPR013783">
    <property type="entry name" value="Ig-like_fold"/>
</dbReference>
<dbReference type="CDD" id="cd00063">
    <property type="entry name" value="FN3"/>
    <property type="match status" value="2"/>
</dbReference>
<organism evidence="5 6">
    <name type="scientific">Owenweeksia hongkongensis (strain DSM 17368 / CIP 108786 / JCM 12287 / NRRL B-23963 / UST20020801)</name>
    <dbReference type="NCBI Taxonomy" id="926562"/>
    <lineage>
        <taxon>Bacteria</taxon>
        <taxon>Pseudomonadati</taxon>
        <taxon>Bacteroidota</taxon>
        <taxon>Flavobacteriia</taxon>
        <taxon>Flavobacteriales</taxon>
        <taxon>Owenweeksiaceae</taxon>
        <taxon>Owenweeksia</taxon>
    </lineage>
</organism>
<dbReference type="InterPro" id="IPR026444">
    <property type="entry name" value="Secre_tail"/>
</dbReference>
<feature type="domain" description="Fibronectin type-III" evidence="4">
    <location>
        <begin position="494"/>
        <end position="583"/>
    </location>
</feature>
<dbReference type="InterPro" id="IPR003961">
    <property type="entry name" value="FN3_dom"/>
</dbReference>
<dbReference type="GO" id="GO:0005975">
    <property type="term" value="P:carbohydrate metabolic process"/>
    <property type="evidence" value="ECO:0007669"/>
    <property type="project" value="UniProtKB-ARBA"/>
</dbReference>